<protein>
    <submittedName>
        <fullName evidence="2">Uncharacterized protein</fullName>
    </submittedName>
</protein>
<accession>A0A6M3KTX5</accession>
<dbReference type="EMBL" id="MT142583">
    <property type="protein sequence ID" value="QJA85583.1"/>
    <property type="molecule type" value="Genomic_DNA"/>
</dbReference>
<evidence type="ECO:0000313" key="1">
    <source>
        <dbReference type="EMBL" id="QJA68928.1"/>
    </source>
</evidence>
<proteinExistence type="predicted"/>
<evidence type="ECO:0000313" key="2">
    <source>
        <dbReference type="EMBL" id="QJA85583.1"/>
    </source>
</evidence>
<dbReference type="AlphaFoldDB" id="A0A6M3KTX5"/>
<organism evidence="2">
    <name type="scientific">viral metagenome</name>
    <dbReference type="NCBI Taxonomy" id="1070528"/>
    <lineage>
        <taxon>unclassified sequences</taxon>
        <taxon>metagenomes</taxon>
        <taxon>organismal metagenomes</taxon>
    </lineage>
</organism>
<dbReference type="EMBL" id="MT141662">
    <property type="protein sequence ID" value="QJA68928.1"/>
    <property type="molecule type" value="Genomic_DNA"/>
</dbReference>
<name>A0A6M3KTX5_9ZZZZ</name>
<gene>
    <name evidence="1" type="ORF">MM415A05356_0003</name>
    <name evidence="2" type="ORF">MM415B02202_0022</name>
</gene>
<reference evidence="2" key="1">
    <citation type="submission" date="2020-03" db="EMBL/GenBank/DDBJ databases">
        <title>The deep terrestrial virosphere.</title>
        <authorList>
            <person name="Holmfeldt K."/>
            <person name="Nilsson E."/>
            <person name="Simone D."/>
            <person name="Lopez-Fernandez M."/>
            <person name="Wu X."/>
            <person name="de Brujin I."/>
            <person name="Lundin D."/>
            <person name="Andersson A."/>
            <person name="Bertilsson S."/>
            <person name="Dopson M."/>
        </authorList>
    </citation>
    <scope>NUCLEOTIDE SEQUENCE</scope>
    <source>
        <strain evidence="1">MM415A05356</strain>
        <strain evidence="2">MM415B02202</strain>
    </source>
</reference>
<sequence>MVNQVWSTHRVKFVKTMCLIVNRAISENIENTYNNIAILISQTIIPINNLSKEHLEKIIEQ</sequence>